<reference evidence="2 3" key="1">
    <citation type="journal article" date="2018" name="G3 (Bethesda)">
        <title>Phylogenetic and Phylogenomic Definition of Rhizopus Species.</title>
        <authorList>
            <person name="Gryganskyi A.P."/>
            <person name="Golan J."/>
            <person name="Dolatabadi S."/>
            <person name="Mondo S."/>
            <person name="Robb S."/>
            <person name="Idnurm A."/>
            <person name="Muszewska A."/>
            <person name="Steczkiewicz K."/>
            <person name="Masonjones S."/>
            <person name="Liao H.L."/>
            <person name="Gajdeczka M.T."/>
            <person name="Anike F."/>
            <person name="Vuek A."/>
            <person name="Anishchenko I.M."/>
            <person name="Voigt K."/>
            <person name="de Hoog G.S."/>
            <person name="Smith M.E."/>
            <person name="Heitman J."/>
            <person name="Vilgalys R."/>
            <person name="Stajich J.E."/>
        </authorList>
    </citation>
    <scope>NUCLEOTIDE SEQUENCE [LARGE SCALE GENOMIC DNA]</scope>
    <source>
        <strain evidence="2 3">LSU 92-RS-03</strain>
    </source>
</reference>
<dbReference type="OrthoDB" id="6508832at2759"/>
<dbReference type="PROSITE" id="PS50127">
    <property type="entry name" value="UBC_2"/>
    <property type="match status" value="1"/>
</dbReference>
<keyword evidence="3" id="KW-1185">Reference proteome</keyword>
<organism evidence="2 3">
    <name type="scientific">Rhizopus stolonifer</name>
    <name type="common">Rhizopus nigricans</name>
    <dbReference type="NCBI Taxonomy" id="4846"/>
    <lineage>
        <taxon>Eukaryota</taxon>
        <taxon>Fungi</taxon>
        <taxon>Fungi incertae sedis</taxon>
        <taxon>Mucoromycota</taxon>
        <taxon>Mucoromycotina</taxon>
        <taxon>Mucoromycetes</taxon>
        <taxon>Mucorales</taxon>
        <taxon>Mucorineae</taxon>
        <taxon>Rhizopodaceae</taxon>
        <taxon>Rhizopus</taxon>
    </lineage>
</organism>
<accession>A0A367JGN5</accession>
<comment type="caution">
    <text evidence="2">The sequence shown here is derived from an EMBL/GenBank/DDBJ whole genome shotgun (WGS) entry which is preliminary data.</text>
</comment>
<dbReference type="InterPro" id="IPR000608">
    <property type="entry name" value="UBC"/>
</dbReference>
<dbReference type="SUPFAM" id="SSF54495">
    <property type="entry name" value="UBC-like"/>
    <property type="match status" value="1"/>
</dbReference>
<dbReference type="Gene3D" id="3.10.110.10">
    <property type="entry name" value="Ubiquitin Conjugating Enzyme"/>
    <property type="match status" value="1"/>
</dbReference>
<dbReference type="EMBL" id="PJQM01003407">
    <property type="protein sequence ID" value="RCH89056.1"/>
    <property type="molecule type" value="Genomic_DNA"/>
</dbReference>
<evidence type="ECO:0000313" key="2">
    <source>
        <dbReference type="EMBL" id="RCH89056.1"/>
    </source>
</evidence>
<dbReference type="InterPro" id="IPR016135">
    <property type="entry name" value="UBQ-conjugating_enzyme/RWD"/>
</dbReference>
<gene>
    <name evidence="2" type="primary">MMS2_1</name>
    <name evidence="2" type="ORF">CU098_002740</name>
</gene>
<proteinExistence type="predicted"/>
<feature type="non-terminal residue" evidence="2">
    <location>
        <position position="1"/>
    </location>
</feature>
<sequence length="57" mass="6326">INLPSVNGQTGKVESHRLPCLANWKSNYTLETVLTELRREMGTVGRKLPQPAEGSTF</sequence>
<evidence type="ECO:0000313" key="3">
    <source>
        <dbReference type="Proteomes" id="UP000253551"/>
    </source>
</evidence>
<name>A0A367JGN5_RHIST</name>
<dbReference type="Proteomes" id="UP000253551">
    <property type="component" value="Unassembled WGS sequence"/>
</dbReference>
<dbReference type="STRING" id="4846.A0A367JGN5"/>
<dbReference type="AlphaFoldDB" id="A0A367JGN5"/>
<protein>
    <submittedName>
        <fullName evidence="2">E2 ubiquitin-conjugating protein mms2</fullName>
    </submittedName>
</protein>
<evidence type="ECO:0000259" key="1">
    <source>
        <dbReference type="PROSITE" id="PS50127"/>
    </source>
</evidence>
<feature type="domain" description="UBC core" evidence="1">
    <location>
        <begin position="1"/>
        <end position="57"/>
    </location>
</feature>